<reference evidence="1 2" key="1">
    <citation type="submission" date="2017-06" db="EMBL/GenBank/DDBJ databases">
        <title>Comparative genomic analysis of Ambrosia Fusariam Clade fungi.</title>
        <authorList>
            <person name="Stajich J.E."/>
            <person name="Carrillo J."/>
            <person name="Kijimoto T."/>
            <person name="Eskalen A."/>
            <person name="O'Donnell K."/>
            <person name="Kasson M."/>
        </authorList>
    </citation>
    <scope>NUCLEOTIDE SEQUENCE [LARGE SCALE GENOMIC DNA]</scope>
    <source>
        <strain evidence="1 2">NRRL62584</strain>
    </source>
</reference>
<keyword evidence="2" id="KW-1185">Reference proteome</keyword>
<name>A0A428PEF5_9HYPO</name>
<dbReference type="OrthoDB" id="10502346at2759"/>
<dbReference type="Proteomes" id="UP000288168">
    <property type="component" value="Unassembled WGS sequence"/>
</dbReference>
<protein>
    <submittedName>
        <fullName evidence="1">Uncharacterized protein</fullName>
    </submittedName>
</protein>
<proteinExistence type="predicted"/>
<evidence type="ECO:0000313" key="1">
    <source>
        <dbReference type="EMBL" id="RSL51460.1"/>
    </source>
</evidence>
<gene>
    <name evidence="1" type="ORF">CEP54_011436</name>
</gene>
<accession>A0A428PEF5</accession>
<evidence type="ECO:0000313" key="2">
    <source>
        <dbReference type="Proteomes" id="UP000288168"/>
    </source>
</evidence>
<dbReference type="EMBL" id="NKCI01000149">
    <property type="protein sequence ID" value="RSL51460.1"/>
    <property type="molecule type" value="Genomic_DNA"/>
</dbReference>
<organism evidence="1 2">
    <name type="scientific">Fusarium duplospermum</name>
    <dbReference type="NCBI Taxonomy" id="1325734"/>
    <lineage>
        <taxon>Eukaryota</taxon>
        <taxon>Fungi</taxon>
        <taxon>Dikarya</taxon>
        <taxon>Ascomycota</taxon>
        <taxon>Pezizomycotina</taxon>
        <taxon>Sordariomycetes</taxon>
        <taxon>Hypocreomycetidae</taxon>
        <taxon>Hypocreales</taxon>
        <taxon>Nectriaceae</taxon>
        <taxon>Fusarium</taxon>
        <taxon>Fusarium solani species complex</taxon>
    </lineage>
</organism>
<dbReference type="STRING" id="1325734.A0A428PEF5"/>
<comment type="caution">
    <text evidence="1">The sequence shown here is derived from an EMBL/GenBank/DDBJ whole genome shotgun (WGS) entry which is preliminary data.</text>
</comment>
<sequence length="221" mass="24104">MITNGENVNIQIAHSKESEKRAVRYRSAITVALYGLQDRFIQGANADQSLGRRRSGCLVKSDASAVKAATVYVSPILPQGAAIQGIPVGNGSCCAQSNAGLDNEYPEHVDDTWIPGEPPQSLIPPEPFEPVIPSISDEAQLYMQILDPSLIADLEFDAWFNHVPEQPDSGTFDPALLDFTPLTFDGHQNREEGFMSPHLGRQWTEREMGDGSDVPALTKEA</sequence>
<dbReference type="AlphaFoldDB" id="A0A428PEF5"/>